<feature type="transmembrane region" description="Helical" evidence="2">
    <location>
        <begin position="112"/>
        <end position="135"/>
    </location>
</feature>
<proteinExistence type="predicted"/>
<dbReference type="PANTHER" id="PTHR13018:SF143">
    <property type="entry name" value="CSC1_OSCA1-LIKE 7TM REGION DOMAIN-CONTAINING PROTEIN"/>
    <property type="match status" value="1"/>
</dbReference>
<dbReference type="Pfam" id="PF02714">
    <property type="entry name" value="RSN1_7TM"/>
    <property type="match status" value="1"/>
</dbReference>
<protein>
    <recommendedName>
        <fullName evidence="3">CSC1/OSCA1-like 7TM region domain-containing protein</fullName>
    </recommendedName>
</protein>
<reference evidence="4 5" key="1">
    <citation type="journal article" date="2016" name="Mol. Biol. Evol.">
        <title>Comparative Genomics of Early-Diverging Mushroom-Forming Fungi Provides Insights into the Origins of Lignocellulose Decay Capabilities.</title>
        <authorList>
            <person name="Nagy L.G."/>
            <person name="Riley R."/>
            <person name="Tritt A."/>
            <person name="Adam C."/>
            <person name="Daum C."/>
            <person name="Floudas D."/>
            <person name="Sun H."/>
            <person name="Yadav J.S."/>
            <person name="Pangilinan J."/>
            <person name="Larsson K.H."/>
            <person name="Matsuura K."/>
            <person name="Barry K."/>
            <person name="Labutti K."/>
            <person name="Kuo R."/>
            <person name="Ohm R.A."/>
            <person name="Bhattacharya S.S."/>
            <person name="Shirouzu T."/>
            <person name="Yoshinaga Y."/>
            <person name="Martin F.M."/>
            <person name="Grigoriev I.V."/>
            <person name="Hibbett D.S."/>
        </authorList>
    </citation>
    <scope>NUCLEOTIDE SEQUENCE [LARGE SCALE GENOMIC DNA]</scope>
    <source>
        <strain evidence="4 5">TUFC12733</strain>
    </source>
</reference>
<sequence length="241" mass="26573">MFAQHLKKNTKIKMLSASTEVVPEDIIWHNLSMPRSSRSSVSSRTSPPSAPPSSSSAGCTHPSAVVGIIQGILPPVLLAVLFMLLPIILRISIKQRGEPRDSDIERKLWSRFWLFHILHGLLMIAVAFGIVSALWNIGSIVSELPELLVTNILDSTIFFSPSYSPSTPHSFWLGTTGMPRKTGRKSRTQRSPVSWCVGAPHQDQAREEDCPGAITVLCIAVVLGVSLFTYYDLFHLNSRLS</sequence>
<dbReference type="AlphaFoldDB" id="A0A167GRR7"/>
<keyword evidence="2" id="KW-0812">Transmembrane</keyword>
<dbReference type="PANTHER" id="PTHR13018">
    <property type="entry name" value="PROBABLE MEMBRANE PROTEIN DUF221-RELATED"/>
    <property type="match status" value="1"/>
</dbReference>
<dbReference type="OrthoDB" id="1076608at2759"/>
<gene>
    <name evidence="4" type="ORF">CALVIDRAFT_568715</name>
</gene>
<dbReference type="Proteomes" id="UP000076738">
    <property type="component" value="Unassembled WGS sequence"/>
</dbReference>
<feature type="transmembrane region" description="Helical" evidence="2">
    <location>
        <begin position="212"/>
        <end position="231"/>
    </location>
</feature>
<dbReference type="InterPro" id="IPR003864">
    <property type="entry name" value="CSC1/OSCA1-like_7TM"/>
</dbReference>
<feature type="domain" description="CSC1/OSCA1-like 7TM region" evidence="3">
    <location>
        <begin position="60"/>
        <end position="159"/>
    </location>
</feature>
<dbReference type="GO" id="GO:0005227">
    <property type="term" value="F:calcium-activated cation channel activity"/>
    <property type="evidence" value="ECO:0007669"/>
    <property type="project" value="InterPro"/>
</dbReference>
<dbReference type="InterPro" id="IPR045122">
    <property type="entry name" value="Csc1-like"/>
</dbReference>
<feature type="compositionally biased region" description="Low complexity" evidence="1">
    <location>
        <begin position="35"/>
        <end position="56"/>
    </location>
</feature>
<evidence type="ECO:0000313" key="5">
    <source>
        <dbReference type="Proteomes" id="UP000076738"/>
    </source>
</evidence>
<keyword evidence="5" id="KW-1185">Reference proteome</keyword>
<evidence type="ECO:0000256" key="2">
    <source>
        <dbReference type="SAM" id="Phobius"/>
    </source>
</evidence>
<accession>A0A167GRR7</accession>
<feature type="region of interest" description="Disordered" evidence="1">
    <location>
        <begin position="35"/>
        <end position="58"/>
    </location>
</feature>
<evidence type="ECO:0000313" key="4">
    <source>
        <dbReference type="EMBL" id="KZO90838.1"/>
    </source>
</evidence>
<name>A0A167GRR7_CALVF</name>
<evidence type="ECO:0000256" key="1">
    <source>
        <dbReference type="SAM" id="MobiDB-lite"/>
    </source>
</evidence>
<evidence type="ECO:0000259" key="3">
    <source>
        <dbReference type="Pfam" id="PF02714"/>
    </source>
</evidence>
<organism evidence="4 5">
    <name type="scientific">Calocera viscosa (strain TUFC12733)</name>
    <dbReference type="NCBI Taxonomy" id="1330018"/>
    <lineage>
        <taxon>Eukaryota</taxon>
        <taxon>Fungi</taxon>
        <taxon>Dikarya</taxon>
        <taxon>Basidiomycota</taxon>
        <taxon>Agaricomycotina</taxon>
        <taxon>Dacrymycetes</taxon>
        <taxon>Dacrymycetales</taxon>
        <taxon>Dacrymycetaceae</taxon>
        <taxon>Calocera</taxon>
    </lineage>
</organism>
<keyword evidence="2" id="KW-0472">Membrane</keyword>
<keyword evidence="2" id="KW-1133">Transmembrane helix</keyword>
<dbReference type="EMBL" id="KV417333">
    <property type="protein sequence ID" value="KZO90838.1"/>
    <property type="molecule type" value="Genomic_DNA"/>
</dbReference>
<feature type="transmembrane region" description="Helical" evidence="2">
    <location>
        <begin position="72"/>
        <end position="91"/>
    </location>
</feature>
<dbReference type="GO" id="GO:0005886">
    <property type="term" value="C:plasma membrane"/>
    <property type="evidence" value="ECO:0007669"/>
    <property type="project" value="TreeGrafter"/>
</dbReference>